<feature type="compositionally biased region" description="Polar residues" evidence="1">
    <location>
        <begin position="872"/>
        <end position="889"/>
    </location>
</feature>
<feature type="compositionally biased region" description="Low complexity" evidence="1">
    <location>
        <begin position="313"/>
        <end position="340"/>
    </location>
</feature>
<dbReference type="STRING" id="2282107.A0A286U6C8"/>
<dbReference type="PROSITE" id="PS51489">
    <property type="entry name" value="BUB1_N"/>
    <property type="match status" value="1"/>
</dbReference>
<dbReference type="GO" id="GO:0004672">
    <property type="term" value="F:protein kinase activity"/>
    <property type="evidence" value="ECO:0007669"/>
    <property type="project" value="TreeGrafter"/>
</dbReference>
<proteinExistence type="predicted"/>
<dbReference type="EMBL" id="NBII01000010">
    <property type="protein sequence ID" value="PAV15136.1"/>
    <property type="molecule type" value="Genomic_DNA"/>
</dbReference>
<keyword evidence="4" id="KW-1185">Reference proteome</keyword>
<organism evidence="3 4">
    <name type="scientific">Pyrrhoderma noxium</name>
    <dbReference type="NCBI Taxonomy" id="2282107"/>
    <lineage>
        <taxon>Eukaryota</taxon>
        <taxon>Fungi</taxon>
        <taxon>Dikarya</taxon>
        <taxon>Basidiomycota</taxon>
        <taxon>Agaricomycotina</taxon>
        <taxon>Agaricomycetes</taxon>
        <taxon>Hymenochaetales</taxon>
        <taxon>Hymenochaetaceae</taxon>
        <taxon>Pyrrhoderma</taxon>
    </lineage>
</organism>
<feature type="region of interest" description="Disordered" evidence="1">
    <location>
        <begin position="1"/>
        <end position="51"/>
    </location>
</feature>
<feature type="domain" description="BUB1 N-terminal" evidence="2">
    <location>
        <begin position="155"/>
        <end position="329"/>
    </location>
</feature>
<feature type="region of interest" description="Disordered" evidence="1">
    <location>
        <begin position="418"/>
        <end position="462"/>
    </location>
</feature>
<dbReference type="AlphaFoldDB" id="A0A286U6C8"/>
<reference evidence="3 4" key="1">
    <citation type="journal article" date="2017" name="Mol. Ecol.">
        <title>Comparative and population genomic landscape of Phellinus noxius: A hypervariable fungus causing root rot in trees.</title>
        <authorList>
            <person name="Chung C.L."/>
            <person name="Lee T.J."/>
            <person name="Akiba M."/>
            <person name="Lee H.H."/>
            <person name="Kuo T.H."/>
            <person name="Liu D."/>
            <person name="Ke H.M."/>
            <person name="Yokoi T."/>
            <person name="Roa M.B."/>
            <person name="Lu M.J."/>
            <person name="Chang Y.Y."/>
            <person name="Ann P.J."/>
            <person name="Tsai J.N."/>
            <person name="Chen C.Y."/>
            <person name="Tzean S.S."/>
            <person name="Ota Y."/>
            <person name="Hattori T."/>
            <person name="Sahashi N."/>
            <person name="Liou R.F."/>
            <person name="Kikuchi T."/>
            <person name="Tsai I.J."/>
        </authorList>
    </citation>
    <scope>NUCLEOTIDE SEQUENCE [LARGE SCALE GENOMIC DNA]</scope>
    <source>
        <strain evidence="3 4">FFPRI411160</strain>
    </source>
</reference>
<dbReference type="OrthoDB" id="248495at2759"/>
<feature type="compositionally biased region" description="Basic and acidic residues" evidence="1">
    <location>
        <begin position="857"/>
        <end position="871"/>
    </location>
</feature>
<feature type="compositionally biased region" description="Low complexity" evidence="1">
    <location>
        <begin position="748"/>
        <end position="767"/>
    </location>
</feature>
<dbReference type="GO" id="GO:0032991">
    <property type="term" value="C:protein-containing complex"/>
    <property type="evidence" value="ECO:0007669"/>
    <property type="project" value="UniProtKB-ARBA"/>
</dbReference>
<feature type="compositionally biased region" description="Basic and acidic residues" evidence="1">
    <location>
        <begin position="553"/>
        <end position="580"/>
    </location>
</feature>
<feature type="region of interest" description="Disordered" evidence="1">
    <location>
        <begin position="313"/>
        <end position="377"/>
    </location>
</feature>
<evidence type="ECO:0000313" key="4">
    <source>
        <dbReference type="Proteomes" id="UP000217199"/>
    </source>
</evidence>
<sequence length="998" mass="106392">MASYHSSPERSPTRPYPHAHSRSPERSPERDFDPEFDRDLDPDFEEPENENVIVDFDIIEAAKENIQPLARGRSVRALASVLRTPHGRRDERLVAVKARLRERVEHARRVVEDVRGREKDKEKKEEGGEEEGRGGDEREDEEDEGKDEDEEEGEDEEDEEEEDEDEEESLTLEEAEEILLDAYVRLVTWTIEHYPGGQSAESGILELLEEATRKMLGLTIAKGDARYLDLWLRYATYVDRPELIFEFLLTNEVGTMWGKLYERYASELEKAGRRSKADEIYMLGIARKAEPLEQLERRHREFQKRMMVATPVLGSSETGGSNSTNSLTSMATSTSTSTASRGGIVESGPRRRKILGETFRAPGTGTGLGPGSGSEGGLALVSRDDVFSAPGPAQVLSPVMGSGSGSSLVFGMSASASNSTTASASTSTSTAFTSATSTSTTATTTSSATSGLGLGSNATRPNAKIPVYVDPAGSMGEGAPRSIWPVLETRGERIKENVRVVEKMQGAVLKQKGAARVATREAAVRARSGPRIVPFRDPVVGGGEEVGGSSSEGSREKKESKGITNEGKDIGENKESKEVVETGGEAGEGEAGEDEGSREAPTKTKARTRTRTKTEKATPKVSTMMVEETVGVRTRSAAKRALKEASGSSLAVVAAATPTPAPTPTPTTSTSISAGEMVDIATTADKTADTTAKAVDTKTATTTTSKTASASAKGKTTKEKVGLGSGSGLGSRAKFTVFKEPQVPPPATAASSSKTKSLNSKSKPKPLGTKFVPFRDPEPEPELEVEVESKMEVEEGDGEGKMEVDGKVEVESKIEVVEVRTEGRVKEEVKKKGKNTNKFVPYRDPEPGLELAKGTKGIKESRGGKGKERSNSHSNGGESSLLPSGTTGTVGMAFKTPAKSGRFVPYVDPVGDDLGSGVGVGVGVGVGKGLGLATPAPATPRFVPYRDPVTSETPSTSQQGGVIGGSVMRLRERGVGGRVVSKESEALRKDPLKNYKGV</sequence>
<gene>
    <name evidence="3" type="ORF">PNOK_0889700</name>
</gene>
<dbReference type="PANTHER" id="PTHR14030">
    <property type="entry name" value="MITOTIC CHECKPOINT SERINE/THREONINE-PROTEIN KINASE BUB1"/>
    <property type="match status" value="1"/>
</dbReference>
<feature type="compositionally biased region" description="Low complexity" evidence="1">
    <location>
        <begin position="681"/>
        <end position="714"/>
    </location>
</feature>
<feature type="region of interest" description="Disordered" evidence="1">
    <location>
        <begin position="534"/>
        <end position="807"/>
    </location>
</feature>
<dbReference type="SMART" id="SM00777">
    <property type="entry name" value="Mad3_BUB1_I"/>
    <property type="match status" value="1"/>
</dbReference>
<feature type="compositionally biased region" description="Basic and acidic residues" evidence="1">
    <location>
        <begin position="22"/>
        <end position="41"/>
    </location>
</feature>
<protein>
    <submittedName>
        <fullName evidence="3">Kinase</fullName>
    </submittedName>
</protein>
<name>A0A286U6C8_9AGAM</name>
<dbReference type="InterPro" id="IPR013212">
    <property type="entry name" value="Mad3/Bub1_I"/>
</dbReference>
<feature type="region of interest" description="Disordered" evidence="1">
    <location>
        <begin position="974"/>
        <end position="998"/>
    </location>
</feature>
<keyword evidence="3" id="KW-0808">Transferase</keyword>
<dbReference type="InterPro" id="IPR015661">
    <property type="entry name" value="Bub1/Mad3"/>
</dbReference>
<evidence type="ECO:0000259" key="2">
    <source>
        <dbReference type="PROSITE" id="PS51489"/>
    </source>
</evidence>
<dbReference type="GO" id="GO:0005634">
    <property type="term" value="C:nucleus"/>
    <property type="evidence" value="ECO:0007669"/>
    <property type="project" value="TreeGrafter"/>
</dbReference>
<dbReference type="GO" id="GO:0051754">
    <property type="term" value="P:meiotic sister chromatid cohesion, centromeric"/>
    <property type="evidence" value="ECO:0007669"/>
    <property type="project" value="TreeGrafter"/>
</dbReference>
<feature type="region of interest" description="Disordered" evidence="1">
    <location>
        <begin position="824"/>
        <end position="893"/>
    </location>
</feature>
<feature type="compositionally biased region" description="Gly residues" evidence="1">
    <location>
        <begin position="364"/>
        <end position="376"/>
    </location>
</feature>
<accession>A0A286U6C8</accession>
<feature type="region of interest" description="Disordered" evidence="1">
    <location>
        <begin position="114"/>
        <end position="171"/>
    </location>
</feature>
<comment type="caution">
    <text evidence="3">The sequence shown here is derived from an EMBL/GenBank/DDBJ whole genome shotgun (WGS) entry which is preliminary data.</text>
</comment>
<dbReference type="Gene3D" id="1.25.40.430">
    <property type="match status" value="2"/>
</dbReference>
<dbReference type="PANTHER" id="PTHR14030:SF4">
    <property type="entry name" value="BUB1 KINASE, ISOFORM A-RELATED"/>
    <property type="match status" value="1"/>
</dbReference>
<dbReference type="Pfam" id="PF08311">
    <property type="entry name" value="Mad3_BUB1_I"/>
    <property type="match status" value="1"/>
</dbReference>
<feature type="compositionally biased region" description="Low complexity" evidence="1">
    <location>
        <begin position="418"/>
        <end position="450"/>
    </location>
</feature>
<dbReference type="Proteomes" id="UP000217199">
    <property type="component" value="Unassembled WGS sequence"/>
</dbReference>
<evidence type="ECO:0000313" key="3">
    <source>
        <dbReference type="EMBL" id="PAV15136.1"/>
    </source>
</evidence>
<feature type="compositionally biased region" description="Low complexity" evidence="1">
    <location>
        <begin position="645"/>
        <end position="658"/>
    </location>
</feature>
<evidence type="ECO:0000256" key="1">
    <source>
        <dbReference type="SAM" id="MobiDB-lite"/>
    </source>
</evidence>
<dbReference type="GO" id="GO:0007094">
    <property type="term" value="P:mitotic spindle assembly checkpoint signaling"/>
    <property type="evidence" value="ECO:0007669"/>
    <property type="project" value="InterPro"/>
</dbReference>
<feature type="compositionally biased region" description="Acidic residues" evidence="1">
    <location>
        <begin position="137"/>
        <end position="171"/>
    </location>
</feature>
<keyword evidence="3" id="KW-0418">Kinase</keyword>
<feature type="compositionally biased region" description="Basic and acidic residues" evidence="1">
    <location>
        <begin position="114"/>
        <end position="136"/>
    </location>
</feature>
<dbReference type="InParanoid" id="A0A286U6C8"/>
<feature type="compositionally biased region" description="Basic and acidic residues" evidence="1">
    <location>
        <begin position="787"/>
        <end position="807"/>
    </location>
</feature>